<dbReference type="AlphaFoldDB" id="A0A2H3CTF6"/>
<name>A0A2H3CTF6_ARMGA</name>
<proteinExistence type="predicted"/>
<dbReference type="Proteomes" id="UP000217790">
    <property type="component" value="Unassembled WGS sequence"/>
</dbReference>
<dbReference type="EMBL" id="KZ293779">
    <property type="protein sequence ID" value="PBK79403.1"/>
    <property type="molecule type" value="Genomic_DNA"/>
</dbReference>
<gene>
    <name evidence="1" type="ORF">ARMGADRAFT_1093184</name>
</gene>
<evidence type="ECO:0000313" key="1">
    <source>
        <dbReference type="EMBL" id="PBK79403.1"/>
    </source>
</evidence>
<protein>
    <submittedName>
        <fullName evidence="1">Uncharacterized protein</fullName>
    </submittedName>
</protein>
<sequence>MSPIYHAVLSLNFRRTDVQNLVAERQYYDQLAALRWAWHCGTSLNIRYSFDVTLPNVAKPEGQSELPSFAHNCGDYKFVITEVLQPFMEPEAHWSVVCTAELESLPGLAATARISFAIFSGSIPEGCKNYAYNELKDLQGTLAMKNGEVARVLVFEHIHGLSLEGRMDSFPEHSDADEPRTLKLPFYDIMLGQANAVTKLALHGISEIRNLAWRHKRTEHAHNLTERKLKGLGHDEPKDVMTFLTLCCTDSYEDLVEWAEVRGSLGGDLVYPGVSI</sequence>
<keyword evidence="2" id="KW-1185">Reference proteome</keyword>
<dbReference type="OrthoDB" id="3138711at2759"/>
<evidence type="ECO:0000313" key="2">
    <source>
        <dbReference type="Proteomes" id="UP000217790"/>
    </source>
</evidence>
<accession>A0A2H3CTF6</accession>
<dbReference type="InParanoid" id="A0A2H3CTF6"/>
<organism evidence="1 2">
    <name type="scientific">Armillaria gallica</name>
    <name type="common">Bulbous honey fungus</name>
    <name type="synonym">Armillaria bulbosa</name>
    <dbReference type="NCBI Taxonomy" id="47427"/>
    <lineage>
        <taxon>Eukaryota</taxon>
        <taxon>Fungi</taxon>
        <taxon>Dikarya</taxon>
        <taxon>Basidiomycota</taxon>
        <taxon>Agaricomycotina</taxon>
        <taxon>Agaricomycetes</taxon>
        <taxon>Agaricomycetidae</taxon>
        <taxon>Agaricales</taxon>
        <taxon>Marasmiineae</taxon>
        <taxon>Physalacriaceae</taxon>
        <taxon>Armillaria</taxon>
    </lineage>
</organism>
<reference evidence="2" key="1">
    <citation type="journal article" date="2017" name="Nat. Ecol. Evol.">
        <title>Genome expansion and lineage-specific genetic innovations in the forest pathogenic fungi Armillaria.</title>
        <authorList>
            <person name="Sipos G."/>
            <person name="Prasanna A.N."/>
            <person name="Walter M.C."/>
            <person name="O'Connor E."/>
            <person name="Balint B."/>
            <person name="Krizsan K."/>
            <person name="Kiss B."/>
            <person name="Hess J."/>
            <person name="Varga T."/>
            <person name="Slot J."/>
            <person name="Riley R."/>
            <person name="Boka B."/>
            <person name="Rigling D."/>
            <person name="Barry K."/>
            <person name="Lee J."/>
            <person name="Mihaltcheva S."/>
            <person name="LaButti K."/>
            <person name="Lipzen A."/>
            <person name="Waldron R."/>
            <person name="Moloney N.M."/>
            <person name="Sperisen C."/>
            <person name="Kredics L."/>
            <person name="Vagvoelgyi C."/>
            <person name="Patrignani A."/>
            <person name="Fitzpatrick D."/>
            <person name="Nagy I."/>
            <person name="Doyle S."/>
            <person name="Anderson J.B."/>
            <person name="Grigoriev I.V."/>
            <person name="Gueldener U."/>
            <person name="Muensterkoetter M."/>
            <person name="Nagy L.G."/>
        </authorList>
    </citation>
    <scope>NUCLEOTIDE SEQUENCE [LARGE SCALE GENOMIC DNA]</scope>
    <source>
        <strain evidence="2">Ar21-2</strain>
    </source>
</reference>